<reference evidence="1" key="1">
    <citation type="submission" date="2023-05" db="EMBL/GenBank/DDBJ databases">
        <authorList>
            <consortium name="ELIXIR-Norway"/>
        </authorList>
    </citation>
    <scope>NUCLEOTIDE SEQUENCE</scope>
</reference>
<protein>
    <submittedName>
        <fullName evidence="1">Uncharacterized protein</fullName>
    </submittedName>
</protein>
<sequence>MSTFLYCILLSLFSLFPFSTHCLFLSVCCFSHNYPHQCISPMLHFPTSCIRVTPLYTNLQVANFQSANVHSYDQPQKSVQVSGVHCHVCASSTRGCASMYSTVWNCIAYSRTVPLIQALDIWK</sequence>
<reference evidence="1" key="2">
    <citation type="submission" date="2025-03" db="EMBL/GenBank/DDBJ databases">
        <authorList>
            <consortium name="ELIXIR-Norway"/>
            <consortium name="Elixir Norway"/>
        </authorList>
    </citation>
    <scope>NUCLEOTIDE SEQUENCE</scope>
</reference>
<dbReference type="EMBL" id="OX596112">
    <property type="protein sequence ID" value="CAN0399941.1"/>
    <property type="molecule type" value="Genomic_DNA"/>
</dbReference>
<evidence type="ECO:0000313" key="2">
    <source>
        <dbReference type="Proteomes" id="UP001162501"/>
    </source>
</evidence>
<proteinExistence type="predicted"/>
<organism evidence="1 2">
    <name type="scientific">Rangifer tarandus platyrhynchus</name>
    <name type="common">Svalbard reindeer</name>
    <dbReference type="NCBI Taxonomy" id="3082113"/>
    <lineage>
        <taxon>Eukaryota</taxon>
        <taxon>Metazoa</taxon>
        <taxon>Chordata</taxon>
        <taxon>Craniata</taxon>
        <taxon>Vertebrata</taxon>
        <taxon>Euteleostomi</taxon>
        <taxon>Mammalia</taxon>
        <taxon>Eutheria</taxon>
        <taxon>Laurasiatheria</taxon>
        <taxon>Artiodactyla</taxon>
        <taxon>Ruminantia</taxon>
        <taxon>Pecora</taxon>
        <taxon>Cervidae</taxon>
        <taxon>Odocoileinae</taxon>
        <taxon>Rangifer</taxon>
    </lineage>
</organism>
<name>A0AC59ZFB4_RANTA</name>
<evidence type="ECO:0000313" key="1">
    <source>
        <dbReference type="EMBL" id="CAN0399941.1"/>
    </source>
</evidence>
<accession>A0AC59ZFB4</accession>
<dbReference type="Proteomes" id="UP001162501">
    <property type="component" value="Chromosome 28"/>
</dbReference>
<gene>
    <name evidence="1" type="ORF">MRATA1EN22A_LOCUS17656</name>
</gene>